<feature type="signal peptide" evidence="1">
    <location>
        <begin position="1"/>
        <end position="18"/>
    </location>
</feature>
<keyword evidence="3" id="KW-1185">Reference proteome</keyword>
<sequence>MVLLRVSILLLSWAAGLGAPVGWRIPEFAPLRSIAAQTGKLRCLRSGSCIVLYPARRSR</sequence>
<accession>A0A8D2CTD4</accession>
<evidence type="ECO:0000256" key="1">
    <source>
        <dbReference type="SAM" id="SignalP"/>
    </source>
</evidence>
<name>A0A8D2CTD4_SCIVU</name>
<proteinExistence type="predicted"/>
<feature type="chain" id="PRO_5034779449" evidence="1">
    <location>
        <begin position="19"/>
        <end position="59"/>
    </location>
</feature>
<protein>
    <submittedName>
        <fullName evidence="2">Uncharacterized protein</fullName>
    </submittedName>
</protein>
<dbReference type="Ensembl" id="ENSSVLT00005016236.1">
    <property type="protein sequence ID" value="ENSSVLP00005014636.1"/>
    <property type="gene ID" value="ENSSVLG00005011609.1"/>
</dbReference>
<organism evidence="2 3">
    <name type="scientific">Sciurus vulgaris</name>
    <name type="common">Eurasian red squirrel</name>
    <dbReference type="NCBI Taxonomy" id="55149"/>
    <lineage>
        <taxon>Eukaryota</taxon>
        <taxon>Metazoa</taxon>
        <taxon>Chordata</taxon>
        <taxon>Craniata</taxon>
        <taxon>Vertebrata</taxon>
        <taxon>Euteleostomi</taxon>
        <taxon>Mammalia</taxon>
        <taxon>Eutheria</taxon>
        <taxon>Euarchontoglires</taxon>
        <taxon>Glires</taxon>
        <taxon>Rodentia</taxon>
        <taxon>Sciuromorpha</taxon>
        <taxon>Sciuridae</taxon>
        <taxon>Sciurinae</taxon>
        <taxon>Sciurini</taxon>
        <taxon>Sciurus</taxon>
    </lineage>
</organism>
<reference evidence="2" key="1">
    <citation type="submission" date="2025-08" db="UniProtKB">
        <authorList>
            <consortium name="Ensembl"/>
        </authorList>
    </citation>
    <scope>IDENTIFICATION</scope>
</reference>
<dbReference type="AlphaFoldDB" id="A0A8D2CTD4"/>
<dbReference type="Proteomes" id="UP000694564">
    <property type="component" value="Chromosome 2"/>
</dbReference>
<dbReference type="GeneTree" id="ENSGT00940000160579"/>
<reference evidence="2" key="2">
    <citation type="submission" date="2025-09" db="UniProtKB">
        <authorList>
            <consortium name="Ensembl"/>
        </authorList>
    </citation>
    <scope>IDENTIFICATION</scope>
</reference>
<keyword evidence="1" id="KW-0732">Signal</keyword>
<evidence type="ECO:0000313" key="3">
    <source>
        <dbReference type="Proteomes" id="UP000694564"/>
    </source>
</evidence>
<evidence type="ECO:0000313" key="2">
    <source>
        <dbReference type="Ensembl" id="ENSSVLP00005014636.1"/>
    </source>
</evidence>